<accession>A0A4R8UV50</accession>
<dbReference type="InterPro" id="IPR000524">
    <property type="entry name" value="Tscrpt_reg_HTH_GntR"/>
</dbReference>
<evidence type="ECO:0000313" key="5">
    <source>
        <dbReference type="EMBL" id="TFB71168.1"/>
    </source>
</evidence>
<dbReference type="PROSITE" id="PS50949">
    <property type="entry name" value="HTH_GNTR"/>
    <property type="match status" value="1"/>
</dbReference>
<dbReference type="Gene3D" id="1.10.10.10">
    <property type="entry name" value="Winged helix-like DNA-binding domain superfamily/Winged helix DNA-binding domain"/>
    <property type="match status" value="1"/>
</dbReference>
<keyword evidence="6" id="KW-1185">Reference proteome</keyword>
<keyword evidence="2" id="KW-0238">DNA-binding</keyword>
<dbReference type="InterPro" id="IPR050679">
    <property type="entry name" value="Bact_HTH_transcr_reg"/>
</dbReference>
<dbReference type="PRINTS" id="PR00035">
    <property type="entry name" value="HTHGNTR"/>
</dbReference>
<dbReference type="RefSeq" id="WP_134503688.1">
    <property type="nucleotide sequence ID" value="NZ_SOEY01000028.1"/>
</dbReference>
<dbReference type="CDD" id="cd07377">
    <property type="entry name" value="WHTH_GntR"/>
    <property type="match status" value="1"/>
</dbReference>
<dbReference type="GO" id="GO:0045892">
    <property type="term" value="P:negative regulation of DNA-templated transcription"/>
    <property type="evidence" value="ECO:0007669"/>
    <property type="project" value="TreeGrafter"/>
</dbReference>
<evidence type="ECO:0000256" key="1">
    <source>
        <dbReference type="ARBA" id="ARBA00023015"/>
    </source>
</evidence>
<keyword evidence="3" id="KW-0804">Transcription</keyword>
<dbReference type="Gene3D" id="3.40.1410.10">
    <property type="entry name" value="Chorismate lyase-like"/>
    <property type="match status" value="1"/>
</dbReference>
<dbReference type="AlphaFoldDB" id="A0A4R8UV50"/>
<dbReference type="PANTHER" id="PTHR44846:SF17">
    <property type="entry name" value="GNTR-FAMILY TRANSCRIPTIONAL REGULATOR"/>
    <property type="match status" value="1"/>
</dbReference>
<reference evidence="5 6" key="1">
    <citation type="submission" date="2019-03" db="EMBL/GenBank/DDBJ databases">
        <title>Genomics of glacier-inhabiting Cryobacterium strains.</title>
        <authorList>
            <person name="Liu Q."/>
            <person name="Xin Y.-H."/>
        </authorList>
    </citation>
    <scope>NUCLEOTIDE SEQUENCE [LARGE SCALE GENOMIC DNA]</scope>
    <source>
        <strain evidence="5 6">HLT2-23</strain>
    </source>
</reference>
<dbReference type="InterPro" id="IPR028978">
    <property type="entry name" value="Chorismate_lyase_/UTRA_dom_sf"/>
</dbReference>
<feature type="domain" description="HTH gntR-type" evidence="4">
    <location>
        <begin position="23"/>
        <end position="91"/>
    </location>
</feature>
<dbReference type="InterPro" id="IPR036390">
    <property type="entry name" value="WH_DNA-bd_sf"/>
</dbReference>
<dbReference type="Proteomes" id="UP000298173">
    <property type="component" value="Unassembled WGS sequence"/>
</dbReference>
<evidence type="ECO:0000256" key="2">
    <source>
        <dbReference type="ARBA" id="ARBA00023125"/>
    </source>
</evidence>
<dbReference type="SMART" id="SM00866">
    <property type="entry name" value="UTRA"/>
    <property type="match status" value="1"/>
</dbReference>
<dbReference type="PANTHER" id="PTHR44846">
    <property type="entry name" value="MANNOSYL-D-GLYCERATE TRANSPORT/METABOLISM SYSTEM REPRESSOR MNGR-RELATED"/>
    <property type="match status" value="1"/>
</dbReference>
<dbReference type="OrthoDB" id="3194402at2"/>
<proteinExistence type="predicted"/>
<dbReference type="SMART" id="SM00345">
    <property type="entry name" value="HTH_GNTR"/>
    <property type="match status" value="1"/>
</dbReference>
<dbReference type="InterPro" id="IPR036388">
    <property type="entry name" value="WH-like_DNA-bd_sf"/>
</dbReference>
<dbReference type="InterPro" id="IPR011663">
    <property type="entry name" value="UTRA"/>
</dbReference>
<gene>
    <name evidence="5" type="ORF">E3O06_12365</name>
</gene>
<dbReference type="GO" id="GO:0003700">
    <property type="term" value="F:DNA-binding transcription factor activity"/>
    <property type="evidence" value="ECO:0007669"/>
    <property type="project" value="InterPro"/>
</dbReference>
<protein>
    <submittedName>
        <fullName evidence="5">GntR family transcriptional regulator</fullName>
    </submittedName>
</protein>
<dbReference type="Pfam" id="PF07702">
    <property type="entry name" value="UTRA"/>
    <property type="match status" value="1"/>
</dbReference>
<comment type="caution">
    <text evidence="5">The sequence shown here is derived from an EMBL/GenBank/DDBJ whole genome shotgun (WGS) entry which is preliminary data.</text>
</comment>
<evidence type="ECO:0000313" key="6">
    <source>
        <dbReference type="Proteomes" id="UP000298173"/>
    </source>
</evidence>
<evidence type="ECO:0000259" key="4">
    <source>
        <dbReference type="PROSITE" id="PS50949"/>
    </source>
</evidence>
<sequence length="254" mass="28503">MSVQDEKTLPMGMFMDLERSGPIPLYFQVSQRIEKAILSGELPAGSRLENEVALGQRLGLSRPTVRRAIQEIVDKGLLVRRRGIGTQVVHGQVTRKVELTSLYDDLTNTHKVPSTHLLTLESQPADAKTAERLGVDEGSPTLHLRRVRLADDVPVAVMENWLPEDFIGIEPHDLVEHGLYQVLRSRGVTMRVARQHIGARKSTNEESALLEIEKNSALLTMDRTAFDNSGRAVEFGQHCYRPDLYSFEVTLVEK</sequence>
<keyword evidence="1" id="KW-0805">Transcription regulation</keyword>
<dbReference type="GO" id="GO:0003677">
    <property type="term" value="F:DNA binding"/>
    <property type="evidence" value="ECO:0007669"/>
    <property type="project" value="UniProtKB-KW"/>
</dbReference>
<dbReference type="Pfam" id="PF00392">
    <property type="entry name" value="GntR"/>
    <property type="match status" value="1"/>
</dbReference>
<evidence type="ECO:0000256" key="3">
    <source>
        <dbReference type="ARBA" id="ARBA00023163"/>
    </source>
</evidence>
<dbReference type="SUPFAM" id="SSF46785">
    <property type="entry name" value="Winged helix' DNA-binding domain"/>
    <property type="match status" value="1"/>
</dbReference>
<name>A0A4R8UV50_9MICO</name>
<dbReference type="SUPFAM" id="SSF64288">
    <property type="entry name" value="Chorismate lyase-like"/>
    <property type="match status" value="1"/>
</dbReference>
<dbReference type="EMBL" id="SOEY01000028">
    <property type="protein sequence ID" value="TFB71168.1"/>
    <property type="molecule type" value="Genomic_DNA"/>
</dbReference>
<organism evidence="5 6">
    <name type="scientific">Cryobacterium glaciale</name>
    <dbReference type="NCBI Taxonomy" id="1259145"/>
    <lineage>
        <taxon>Bacteria</taxon>
        <taxon>Bacillati</taxon>
        <taxon>Actinomycetota</taxon>
        <taxon>Actinomycetes</taxon>
        <taxon>Micrococcales</taxon>
        <taxon>Microbacteriaceae</taxon>
        <taxon>Cryobacterium</taxon>
    </lineage>
</organism>